<keyword evidence="4" id="KW-0539">Nucleus</keyword>
<dbReference type="AlphaFoldDB" id="A0A6A2XPM5"/>
<dbReference type="GO" id="GO:0003677">
    <property type="term" value="F:DNA binding"/>
    <property type="evidence" value="ECO:0007669"/>
    <property type="project" value="InterPro"/>
</dbReference>
<accession>A0A6A2XPM5</accession>
<evidence type="ECO:0000313" key="6">
    <source>
        <dbReference type="Proteomes" id="UP000436088"/>
    </source>
</evidence>
<dbReference type="Gene3D" id="1.10.10.60">
    <property type="entry name" value="Homeodomain-like"/>
    <property type="match status" value="1"/>
</dbReference>
<organism evidence="5 6">
    <name type="scientific">Hibiscus syriacus</name>
    <name type="common">Rose of Sharon</name>
    <dbReference type="NCBI Taxonomy" id="106335"/>
    <lineage>
        <taxon>Eukaryota</taxon>
        <taxon>Viridiplantae</taxon>
        <taxon>Streptophyta</taxon>
        <taxon>Embryophyta</taxon>
        <taxon>Tracheophyta</taxon>
        <taxon>Spermatophyta</taxon>
        <taxon>Magnoliopsida</taxon>
        <taxon>eudicotyledons</taxon>
        <taxon>Gunneridae</taxon>
        <taxon>Pentapetalae</taxon>
        <taxon>rosids</taxon>
        <taxon>malvids</taxon>
        <taxon>Malvales</taxon>
        <taxon>Malvaceae</taxon>
        <taxon>Malvoideae</taxon>
        <taxon>Hibiscus</taxon>
    </lineage>
</organism>
<protein>
    <submittedName>
        <fullName evidence="5">Uncharacterized protein</fullName>
    </submittedName>
</protein>
<dbReference type="PANTHER" id="PTHR31314">
    <property type="entry name" value="MYB FAMILY TRANSCRIPTION FACTOR PHL7-LIKE"/>
    <property type="match status" value="1"/>
</dbReference>
<evidence type="ECO:0000313" key="5">
    <source>
        <dbReference type="EMBL" id="KAE8671840.1"/>
    </source>
</evidence>
<dbReference type="PANTHER" id="PTHR31314:SF128">
    <property type="entry name" value="OS11G0106100 PROTEIN"/>
    <property type="match status" value="1"/>
</dbReference>
<evidence type="ECO:0000256" key="2">
    <source>
        <dbReference type="ARBA" id="ARBA00023015"/>
    </source>
</evidence>
<dbReference type="GO" id="GO:0003700">
    <property type="term" value="F:DNA-binding transcription factor activity"/>
    <property type="evidence" value="ECO:0007669"/>
    <property type="project" value="InterPro"/>
</dbReference>
<dbReference type="EMBL" id="VEPZ02001461">
    <property type="protein sequence ID" value="KAE8671840.1"/>
    <property type="molecule type" value="Genomic_DNA"/>
</dbReference>
<keyword evidence="3" id="KW-0804">Transcription</keyword>
<comment type="subcellular location">
    <subcellularLocation>
        <location evidence="1">Nucleus</location>
    </subcellularLocation>
</comment>
<keyword evidence="2" id="KW-0805">Transcription regulation</keyword>
<evidence type="ECO:0000256" key="1">
    <source>
        <dbReference type="ARBA" id="ARBA00004123"/>
    </source>
</evidence>
<reference evidence="5" key="1">
    <citation type="submission" date="2019-09" db="EMBL/GenBank/DDBJ databases">
        <title>Draft genome information of white flower Hibiscus syriacus.</title>
        <authorList>
            <person name="Kim Y.-M."/>
        </authorList>
    </citation>
    <scope>NUCLEOTIDE SEQUENCE [LARGE SCALE GENOMIC DNA]</scope>
    <source>
        <strain evidence="5">YM2019G1</strain>
    </source>
</reference>
<dbReference type="Proteomes" id="UP000436088">
    <property type="component" value="Unassembled WGS sequence"/>
</dbReference>
<evidence type="ECO:0000256" key="3">
    <source>
        <dbReference type="ARBA" id="ARBA00023163"/>
    </source>
</evidence>
<sequence>MADWKIVELVRIARCLRNKELVVTAAVKGILAEMERVMEAADYVRLKTLKDLTGKICISRRQDMSAMLFGHKCSSDDLNEDFCYDEISSIEEGNEIENRNGALQAMITTREMIEEERQYVRSKLSRLRWTHDLHLSFVQAVQRLGGQEKATPKLVLQLMNARRLSLHICIEVRSSMRLDKVKFSNYHKQMTCVAIQTKSMEKLDPLEHLQADLLNKRCYSTRPYEDNLGNKHDSMSKFSNCRTELNRDKLVKDREWLPDLQLSLSRIIRLFDDGKSSHYKDTQEITLSFRFLSMLQTRPNEVEYFTKDLT</sequence>
<dbReference type="InterPro" id="IPR006447">
    <property type="entry name" value="Myb_dom_plants"/>
</dbReference>
<dbReference type="SUPFAM" id="SSF46689">
    <property type="entry name" value="Homeodomain-like"/>
    <property type="match status" value="1"/>
</dbReference>
<dbReference type="InterPro" id="IPR009057">
    <property type="entry name" value="Homeodomain-like_sf"/>
</dbReference>
<dbReference type="InterPro" id="IPR046955">
    <property type="entry name" value="PHR1-like"/>
</dbReference>
<proteinExistence type="predicted"/>
<gene>
    <name evidence="5" type="ORF">F3Y22_tig00111915pilonHSYRG00009</name>
</gene>
<keyword evidence="6" id="KW-1185">Reference proteome</keyword>
<dbReference type="NCBIfam" id="TIGR01557">
    <property type="entry name" value="myb_SHAQKYF"/>
    <property type="match status" value="1"/>
</dbReference>
<evidence type="ECO:0000256" key="4">
    <source>
        <dbReference type="ARBA" id="ARBA00023242"/>
    </source>
</evidence>
<name>A0A6A2XPM5_HIBSY</name>
<dbReference type="GO" id="GO:0005634">
    <property type="term" value="C:nucleus"/>
    <property type="evidence" value="ECO:0007669"/>
    <property type="project" value="UniProtKB-SubCell"/>
</dbReference>
<comment type="caution">
    <text evidence="5">The sequence shown here is derived from an EMBL/GenBank/DDBJ whole genome shotgun (WGS) entry which is preliminary data.</text>
</comment>